<sequence>MTNFTAAGNSTAPPPSPAAHHEISTPNAVACLVALITVPMVAYTLFVAARCCRSPAAAAAPASGRKTPERMELVCGVRYRKDGSAATAAEAVGINDQCPVCLSAFAEGRRFGCWERAGTRSMPRAWTCGCTRTRAARCAGQPYRSGGRGSGRRWPAERRTCGRACRMLRI</sequence>
<feature type="transmembrane region" description="Helical" evidence="2">
    <location>
        <begin position="27"/>
        <end position="48"/>
    </location>
</feature>
<dbReference type="EMBL" id="CACSLK010027789">
    <property type="protein sequence ID" value="CAA0829802.1"/>
    <property type="molecule type" value="Genomic_DNA"/>
</dbReference>
<evidence type="ECO:0000313" key="3">
    <source>
        <dbReference type="EMBL" id="CAA0829802.1"/>
    </source>
</evidence>
<feature type="compositionally biased region" description="Low complexity" evidence="1">
    <location>
        <begin position="1"/>
        <end position="11"/>
    </location>
</feature>
<evidence type="ECO:0000313" key="4">
    <source>
        <dbReference type="Proteomes" id="UP001153555"/>
    </source>
</evidence>
<comment type="caution">
    <text evidence="3">The sequence shown here is derived from an EMBL/GenBank/DDBJ whole genome shotgun (WGS) entry which is preliminary data.</text>
</comment>
<dbReference type="OrthoDB" id="8062037at2759"/>
<proteinExistence type="predicted"/>
<keyword evidence="2" id="KW-0472">Membrane</keyword>
<dbReference type="Proteomes" id="UP001153555">
    <property type="component" value="Unassembled WGS sequence"/>
</dbReference>
<accession>A0A9N7NFK4</accession>
<keyword evidence="4" id="KW-1185">Reference proteome</keyword>
<dbReference type="AlphaFoldDB" id="A0A9N7NFK4"/>
<organism evidence="3 4">
    <name type="scientific">Striga hermonthica</name>
    <name type="common">Purple witchweed</name>
    <name type="synonym">Buchnera hermonthica</name>
    <dbReference type="NCBI Taxonomy" id="68872"/>
    <lineage>
        <taxon>Eukaryota</taxon>
        <taxon>Viridiplantae</taxon>
        <taxon>Streptophyta</taxon>
        <taxon>Embryophyta</taxon>
        <taxon>Tracheophyta</taxon>
        <taxon>Spermatophyta</taxon>
        <taxon>Magnoliopsida</taxon>
        <taxon>eudicotyledons</taxon>
        <taxon>Gunneridae</taxon>
        <taxon>Pentapetalae</taxon>
        <taxon>asterids</taxon>
        <taxon>lamiids</taxon>
        <taxon>Lamiales</taxon>
        <taxon>Orobanchaceae</taxon>
        <taxon>Buchnereae</taxon>
        <taxon>Striga</taxon>
    </lineage>
</organism>
<feature type="region of interest" description="Disordered" evidence="1">
    <location>
        <begin position="1"/>
        <end position="20"/>
    </location>
</feature>
<evidence type="ECO:0000256" key="2">
    <source>
        <dbReference type="SAM" id="Phobius"/>
    </source>
</evidence>
<keyword evidence="2" id="KW-1133">Transmembrane helix</keyword>
<reference evidence="3" key="1">
    <citation type="submission" date="2019-12" db="EMBL/GenBank/DDBJ databases">
        <authorList>
            <person name="Scholes J."/>
        </authorList>
    </citation>
    <scope>NUCLEOTIDE SEQUENCE</scope>
</reference>
<protein>
    <submittedName>
        <fullName evidence="3">Uncharacterized protein</fullName>
    </submittedName>
</protein>
<keyword evidence="2" id="KW-0812">Transmembrane</keyword>
<name>A0A9N7NFK4_STRHE</name>
<evidence type="ECO:0000256" key="1">
    <source>
        <dbReference type="SAM" id="MobiDB-lite"/>
    </source>
</evidence>
<gene>
    <name evidence="3" type="ORF">SHERM_25319</name>
</gene>